<evidence type="ECO:0000256" key="10">
    <source>
        <dbReference type="ARBA" id="ARBA00048567"/>
    </source>
</evidence>
<dbReference type="PROSITE" id="PS01128">
    <property type="entry name" value="SHIKIMATE_KINASE"/>
    <property type="match status" value="1"/>
</dbReference>
<comment type="caution">
    <text evidence="12">The sequence shown here is derived from an EMBL/GenBank/DDBJ whole genome shotgun (WGS) entry which is preliminary data.</text>
</comment>
<feature type="binding site" evidence="11">
    <location>
        <begin position="10"/>
        <end position="15"/>
    </location>
    <ligand>
        <name>ATP</name>
        <dbReference type="ChEBI" id="CHEBI:30616"/>
    </ligand>
</feature>
<evidence type="ECO:0000256" key="5">
    <source>
        <dbReference type="ARBA" id="ARBA00022679"/>
    </source>
</evidence>
<dbReference type="InterPro" id="IPR000623">
    <property type="entry name" value="Shikimate_kinase/TSH1"/>
</dbReference>
<evidence type="ECO:0000256" key="1">
    <source>
        <dbReference type="ARBA" id="ARBA00004842"/>
    </source>
</evidence>
<feature type="binding site" evidence="11">
    <location>
        <position position="129"/>
    </location>
    <ligand>
        <name>substrate</name>
    </ligand>
</feature>
<reference evidence="12" key="1">
    <citation type="submission" date="2020-10" db="EMBL/GenBank/DDBJ databases">
        <authorList>
            <person name="Gilroy R."/>
        </authorList>
    </citation>
    <scope>NUCLEOTIDE SEQUENCE</scope>
    <source>
        <strain evidence="12">ChiW17-6978</strain>
    </source>
</reference>
<dbReference type="PANTHER" id="PTHR21087:SF16">
    <property type="entry name" value="SHIKIMATE KINASE 1, CHLOROPLASTIC"/>
    <property type="match status" value="1"/>
</dbReference>
<gene>
    <name evidence="11" type="primary">aroK</name>
    <name evidence="12" type="ORF">IAD46_01705</name>
</gene>
<dbReference type="PANTHER" id="PTHR21087">
    <property type="entry name" value="SHIKIMATE KINASE"/>
    <property type="match status" value="1"/>
</dbReference>
<feature type="binding site" evidence="11">
    <location>
        <position position="14"/>
    </location>
    <ligand>
        <name>Mg(2+)</name>
        <dbReference type="ChEBI" id="CHEBI:18420"/>
    </ligand>
</feature>
<evidence type="ECO:0000313" key="13">
    <source>
        <dbReference type="Proteomes" id="UP000886758"/>
    </source>
</evidence>
<feature type="binding site" evidence="11">
    <location>
        <position position="78"/>
    </location>
    <ligand>
        <name>substrate</name>
    </ligand>
</feature>
<dbReference type="GO" id="GO:0009423">
    <property type="term" value="P:chorismate biosynthetic process"/>
    <property type="evidence" value="ECO:0007669"/>
    <property type="project" value="UniProtKB-UniRule"/>
</dbReference>
<dbReference type="Proteomes" id="UP000886758">
    <property type="component" value="Unassembled WGS sequence"/>
</dbReference>
<keyword evidence="11" id="KW-0963">Cytoplasm</keyword>
<dbReference type="GO" id="GO:0005829">
    <property type="term" value="C:cytosol"/>
    <property type="evidence" value="ECO:0007669"/>
    <property type="project" value="TreeGrafter"/>
</dbReference>
<dbReference type="AlphaFoldDB" id="A0A9D1GPY8"/>
<keyword evidence="6 11" id="KW-0547">Nucleotide-binding</keyword>
<evidence type="ECO:0000256" key="2">
    <source>
        <dbReference type="ARBA" id="ARBA00006997"/>
    </source>
</evidence>
<evidence type="ECO:0000256" key="6">
    <source>
        <dbReference type="ARBA" id="ARBA00022741"/>
    </source>
</evidence>
<feature type="binding site" evidence="11">
    <location>
        <position position="114"/>
    </location>
    <ligand>
        <name>ATP</name>
        <dbReference type="ChEBI" id="CHEBI:30616"/>
    </ligand>
</feature>
<comment type="similarity">
    <text evidence="2 11">Belongs to the shikimate kinase family.</text>
</comment>
<dbReference type="PRINTS" id="PR01100">
    <property type="entry name" value="SHIKIMTKNASE"/>
</dbReference>
<evidence type="ECO:0000256" key="7">
    <source>
        <dbReference type="ARBA" id="ARBA00022777"/>
    </source>
</evidence>
<evidence type="ECO:0000256" key="9">
    <source>
        <dbReference type="ARBA" id="ARBA00023141"/>
    </source>
</evidence>
<reference evidence="12" key="2">
    <citation type="journal article" date="2021" name="PeerJ">
        <title>Extensive microbial diversity within the chicken gut microbiome revealed by metagenomics and culture.</title>
        <authorList>
            <person name="Gilroy R."/>
            <person name="Ravi A."/>
            <person name="Getino M."/>
            <person name="Pursley I."/>
            <person name="Horton D.L."/>
            <person name="Alikhan N.F."/>
            <person name="Baker D."/>
            <person name="Gharbi K."/>
            <person name="Hall N."/>
            <person name="Watson M."/>
            <person name="Adriaenssens E.M."/>
            <person name="Foster-Nyarko E."/>
            <person name="Jarju S."/>
            <person name="Secka A."/>
            <person name="Antonio M."/>
            <person name="Oren A."/>
            <person name="Chaudhuri R.R."/>
            <person name="La Ragione R."/>
            <person name="Hildebrand F."/>
            <person name="Pallen M.J."/>
        </authorList>
    </citation>
    <scope>NUCLEOTIDE SEQUENCE</scope>
    <source>
        <strain evidence="12">ChiW17-6978</strain>
    </source>
</reference>
<keyword evidence="8 11" id="KW-0067">ATP-binding</keyword>
<keyword evidence="7 11" id="KW-0418">Kinase</keyword>
<keyword evidence="5 11" id="KW-0808">Transferase</keyword>
<feature type="binding site" evidence="11">
    <location>
        <position position="32"/>
    </location>
    <ligand>
        <name>substrate</name>
    </ligand>
</feature>
<keyword evidence="11" id="KW-0460">Magnesium</keyword>
<dbReference type="EMBL" id="DVLF01000055">
    <property type="protein sequence ID" value="HIT49720.1"/>
    <property type="molecule type" value="Genomic_DNA"/>
</dbReference>
<comment type="function">
    <text evidence="11">Catalyzes the specific phosphorylation of the 3-hydroxyl group of shikimic acid using ATP as a cosubstrate.</text>
</comment>
<dbReference type="InterPro" id="IPR023000">
    <property type="entry name" value="Shikimate_kinase_CS"/>
</dbReference>
<comment type="catalytic activity">
    <reaction evidence="10 11">
        <text>shikimate + ATP = 3-phosphoshikimate + ADP + H(+)</text>
        <dbReference type="Rhea" id="RHEA:13121"/>
        <dbReference type="ChEBI" id="CHEBI:15378"/>
        <dbReference type="ChEBI" id="CHEBI:30616"/>
        <dbReference type="ChEBI" id="CHEBI:36208"/>
        <dbReference type="ChEBI" id="CHEBI:145989"/>
        <dbReference type="ChEBI" id="CHEBI:456216"/>
        <dbReference type="EC" id="2.7.1.71"/>
    </reaction>
</comment>
<keyword evidence="11" id="KW-0479">Metal-binding</keyword>
<dbReference type="CDD" id="cd00464">
    <property type="entry name" value="SK"/>
    <property type="match status" value="1"/>
</dbReference>
<organism evidence="12 13">
    <name type="scientific">Candidatus Pelethenecus faecipullorum</name>
    <dbReference type="NCBI Taxonomy" id="2840900"/>
    <lineage>
        <taxon>Bacteria</taxon>
        <taxon>Bacillati</taxon>
        <taxon>Mycoplasmatota</taxon>
        <taxon>Mollicutes</taxon>
        <taxon>Candidatus Pelethenecus</taxon>
    </lineage>
</organism>
<dbReference type="Pfam" id="PF01202">
    <property type="entry name" value="SKI"/>
    <property type="match status" value="1"/>
</dbReference>
<evidence type="ECO:0000256" key="8">
    <source>
        <dbReference type="ARBA" id="ARBA00022840"/>
    </source>
</evidence>
<dbReference type="HAMAP" id="MF_00109">
    <property type="entry name" value="Shikimate_kinase"/>
    <property type="match status" value="1"/>
</dbReference>
<comment type="subcellular location">
    <subcellularLocation>
        <location evidence="11">Cytoplasm</location>
    </subcellularLocation>
</comment>
<protein>
    <recommendedName>
        <fullName evidence="3 11">Shikimate kinase</fullName>
        <shortName evidence="11">SK</shortName>
        <ecNumber evidence="3 11">2.7.1.71</ecNumber>
    </recommendedName>
</protein>
<name>A0A9D1GPY8_9MOLU</name>
<dbReference type="GO" id="GO:0009073">
    <property type="term" value="P:aromatic amino acid family biosynthetic process"/>
    <property type="evidence" value="ECO:0007669"/>
    <property type="project" value="UniProtKB-KW"/>
</dbReference>
<feature type="binding site" evidence="11">
    <location>
        <position position="56"/>
    </location>
    <ligand>
        <name>substrate</name>
    </ligand>
</feature>
<keyword evidence="4 11" id="KW-0028">Amino-acid biosynthesis</keyword>
<evidence type="ECO:0000256" key="11">
    <source>
        <dbReference type="HAMAP-Rule" id="MF_00109"/>
    </source>
</evidence>
<sequence length="161" mass="18687">MRIYLIGLPGSGKTTLGKELAFRLGYRFIDMDEWIEQQAMLFIDELFDHYGEAYFRALETNVLKDLKELDDAVIACGGGIVTTEENKKWMQGIVIYLTVALDVLTKRLQASYPRPLLKTKTIDQLLLERKDRYENFATFQIENADLEKSIEQIMKRLGDQR</sequence>
<comment type="caution">
    <text evidence="11">Lacks conserved residue(s) required for the propagation of feature annotation.</text>
</comment>
<dbReference type="SUPFAM" id="SSF52540">
    <property type="entry name" value="P-loop containing nucleoside triphosphate hydrolases"/>
    <property type="match status" value="1"/>
</dbReference>
<keyword evidence="9 11" id="KW-0057">Aromatic amino acid biosynthesis</keyword>
<dbReference type="GO" id="GO:0004765">
    <property type="term" value="F:shikimate kinase activity"/>
    <property type="evidence" value="ECO:0007669"/>
    <property type="project" value="UniProtKB-UniRule"/>
</dbReference>
<evidence type="ECO:0000313" key="12">
    <source>
        <dbReference type="EMBL" id="HIT49720.1"/>
    </source>
</evidence>
<evidence type="ECO:0000256" key="4">
    <source>
        <dbReference type="ARBA" id="ARBA00022605"/>
    </source>
</evidence>
<dbReference type="InterPro" id="IPR027417">
    <property type="entry name" value="P-loop_NTPase"/>
</dbReference>
<dbReference type="InterPro" id="IPR031322">
    <property type="entry name" value="Shikimate/glucono_kinase"/>
</dbReference>
<proteinExistence type="inferred from homology"/>
<comment type="cofactor">
    <cofactor evidence="11">
        <name>Mg(2+)</name>
        <dbReference type="ChEBI" id="CHEBI:18420"/>
    </cofactor>
    <text evidence="11">Binds 1 Mg(2+) ion per subunit.</text>
</comment>
<dbReference type="Gene3D" id="3.40.50.300">
    <property type="entry name" value="P-loop containing nucleotide triphosphate hydrolases"/>
    <property type="match status" value="1"/>
</dbReference>
<comment type="pathway">
    <text evidence="1 11">Metabolic intermediate biosynthesis; chorismate biosynthesis; chorismate from D-erythrose 4-phosphate and phosphoenolpyruvate: step 5/7.</text>
</comment>
<dbReference type="EC" id="2.7.1.71" evidence="3 11"/>
<comment type="subunit">
    <text evidence="11">Monomer.</text>
</comment>
<dbReference type="GO" id="GO:0000287">
    <property type="term" value="F:magnesium ion binding"/>
    <property type="evidence" value="ECO:0007669"/>
    <property type="project" value="UniProtKB-UniRule"/>
</dbReference>
<dbReference type="GO" id="GO:0008652">
    <property type="term" value="P:amino acid biosynthetic process"/>
    <property type="evidence" value="ECO:0007669"/>
    <property type="project" value="UniProtKB-KW"/>
</dbReference>
<dbReference type="GO" id="GO:0005524">
    <property type="term" value="F:ATP binding"/>
    <property type="evidence" value="ECO:0007669"/>
    <property type="project" value="UniProtKB-UniRule"/>
</dbReference>
<accession>A0A9D1GPY8</accession>
<evidence type="ECO:0000256" key="3">
    <source>
        <dbReference type="ARBA" id="ARBA00012154"/>
    </source>
</evidence>